<evidence type="ECO:0000259" key="5">
    <source>
        <dbReference type="SMART" id="SM00563"/>
    </source>
</evidence>
<evidence type="ECO:0000313" key="7">
    <source>
        <dbReference type="Proteomes" id="UP000614601"/>
    </source>
</evidence>
<reference evidence="6" key="1">
    <citation type="submission" date="2020-09" db="EMBL/GenBank/DDBJ databases">
        <authorList>
            <person name="Kikuchi T."/>
        </authorList>
    </citation>
    <scope>NUCLEOTIDE SEQUENCE</scope>
    <source>
        <strain evidence="6">SH1</strain>
    </source>
</reference>
<proteinExistence type="inferred from homology"/>
<evidence type="ECO:0000256" key="2">
    <source>
        <dbReference type="ARBA" id="ARBA00022679"/>
    </source>
</evidence>
<keyword evidence="2" id="KW-0808">Transferase</keyword>
<dbReference type="SUPFAM" id="SSF69593">
    <property type="entry name" value="Glycerol-3-phosphate (1)-acyltransferase"/>
    <property type="match status" value="1"/>
</dbReference>
<dbReference type="AlphaFoldDB" id="A0A811JQZ8"/>
<feature type="transmembrane region" description="Helical" evidence="4">
    <location>
        <begin position="20"/>
        <end position="43"/>
    </location>
</feature>
<keyword evidence="4" id="KW-1133">Transmembrane helix</keyword>
<dbReference type="Proteomes" id="UP000614601">
    <property type="component" value="Unassembled WGS sequence"/>
</dbReference>
<dbReference type="GO" id="GO:0016746">
    <property type="term" value="F:acyltransferase activity"/>
    <property type="evidence" value="ECO:0007669"/>
    <property type="project" value="UniProtKB-KW"/>
</dbReference>
<keyword evidence="7" id="KW-1185">Reference proteome</keyword>
<keyword evidence="3" id="KW-0012">Acyltransferase</keyword>
<dbReference type="Pfam" id="PF16076">
    <property type="entry name" value="Acyltransf_C"/>
    <property type="match status" value="1"/>
</dbReference>
<evidence type="ECO:0000256" key="1">
    <source>
        <dbReference type="ARBA" id="ARBA00008655"/>
    </source>
</evidence>
<keyword evidence="4" id="KW-0472">Membrane</keyword>
<dbReference type="InterPro" id="IPR002123">
    <property type="entry name" value="Plipid/glycerol_acylTrfase"/>
</dbReference>
<protein>
    <recommendedName>
        <fullName evidence="5">Phospholipid/glycerol acyltransferase domain-containing protein</fullName>
    </recommendedName>
</protein>
<dbReference type="Proteomes" id="UP000783686">
    <property type="component" value="Unassembled WGS sequence"/>
</dbReference>
<gene>
    <name evidence="6" type="ORF">BOKJ2_LOCUS299</name>
</gene>
<dbReference type="InterPro" id="IPR032098">
    <property type="entry name" value="Acyltransf_C"/>
</dbReference>
<name>A0A811JQZ8_9BILA</name>
<dbReference type="Pfam" id="PF01553">
    <property type="entry name" value="Acyltransferase"/>
    <property type="match status" value="1"/>
</dbReference>
<dbReference type="GO" id="GO:0036149">
    <property type="term" value="P:phosphatidylinositol acyl-chain remodeling"/>
    <property type="evidence" value="ECO:0007669"/>
    <property type="project" value="TreeGrafter"/>
</dbReference>
<comment type="caution">
    <text evidence="6">The sequence shown here is derived from an EMBL/GenBank/DDBJ whole genome shotgun (WGS) entry which is preliminary data.</text>
</comment>
<evidence type="ECO:0000256" key="3">
    <source>
        <dbReference type="ARBA" id="ARBA00023315"/>
    </source>
</evidence>
<sequence>MPVLSVLTTVVENRAWLPAGMLASIMVPYATGALCCGALSWLIPKKWYLWLDNRMYDIFMSSCLFVFENCNATKLHLYGKPEALYGLPDSAILISNHQSGADWVLINMLAQRHAQQYSFRFIVKHVIQYVPLYGWYTLQRGFVYVRRFGEFIPTAPKNQLQYLRDLPEPVWLHIFPEGTRFNKHRTKEIQEAHSYCRKRELVKLNHLLIPKIGGFKLALTELRPTLNCIYDITIGYGLTLDEYRQDDAPNMYEFVTGRSERHNEVHVHIDRIPIEQVPVEGNELKAWLHQRFVEKDRLMAQFYSTGRFPDPAETPSKLTPLKRTATSFLLMNAAVWAALFCPKVRRVYCYTIAISPLLIIWTKLRRSAA</sequence>
<evidence type="ECO:0000256" key="4">
    <source>
        <dbReference type="SAM" id="Phobius"/>
    </source>
</evidence>
<accession>A0A811JQZ8</accession>
<dbReference type="GO" id="GO:0005739">
    <property type="term" value="C:mitochondrion"/>
    <property type="evidence" value="ECO:0007669"/>
    <property type="project" value="TreeGrafter"/>
</dbReference>
<dbReference type="SMART" id="SM00563">
    <property type="entry name" value="PlsC"/>
    <property type="match status" value="1"/>
</dbReference>
<feature type="domain" description="Phospholipid/glycerol acyltransferase" evidence="5">
    <location>
        <begin position="91"/>
        <end position="237"/>
    </location>
</feature>
<evidence type="ECO:0000313" key="6">
    <source>
        <dbReference type="EMBL" id="CAD5205615.1"/>
    </source>
</evidence>
<dbReference type="GO" id="GO:0005783">
    <property type="term" value="C:endoplasmic reticulum"/>
    <property type="evidence" value="ECO:0007669"/>
    <property type="project" value="TreeGrafter"/>
</dbReference>
<keyword evidence="4" id="KW-0812">Transmembrane</keyword>
<dbReference type="EMBL" id="CAJFCW020000001">
    <property type="protein sequence ID" value="CAG9078366.1"/>
    <property type="molecule type" value="Genomic_DNA"/>
</dbReference>
<dbReference type="EMBL" id="CAJFDH010000001">
    <property type="protein sequence ID" value="CAD5205615.1"/>
    <property type="molecule type" value="Genomic_DNA"/>
</dbReference>
<dbReference type="PANTHER" id="PTHR10983:SF73">
    <property type="entry name" value="1-ACYL-SN-GLYCEROL-3-PHOSPHATE ACYLTRANSFERASE EPSILON"/>
    <property type="match status" value="1"/>
</dbReference>
<comment type="similarity">
    <text evidence="1">Belongs to the 1-acyl-sn-glycerol-3-phosphate acyltransferase family.</text>
</comment>
<dbReference type="PANTHER" id="PTHR10983">
    <property type="entry name" value="1-ACYLGLYCEROL-3-PHOSPHATE ACYLTRANSFERASE-RELATED"/>
    <property type="match status" value="1"/>
</dbReference>
<organism evidence="6 7">
    <name type="scientific">Bursaphelenchus okinawaensis</name>
    <dbReference type="NCBI Taxonomy" id="465554"/>
    <lineage>
        <taxon>Eukaryota</taxon>
        <taxon>Metazoa</taxon>
        <taxon>Ecdysozoa</taxon>
        <taxon>Nematoda</taxon>
        <taxon>Chromadorea</taxon>
        <taxon>Rhabditida</taxon>
        <taxon>Tylenchina</taxon>
        <taxon>Tylenchomorpha</taxon>
        <taxon>Aphelenchoidea</taxon>
        <taxon>Aphelenchoididae</taxon>
        <taxon>Bursaphelenchus</taxon>
    </lineage>
</organism>
<dbReference type="CDD" id="cd07990">
    <property type="entry name" value="LPLAT_LCLAT1-like"/>
    <property type="match status" value="1"/>
</dbReference>
<dbReference type="OrthoDB" id="189226at2759"/>